<name>A0A1F5GAX7_9BACT</name>
<dbReference type="Proteomes" id="UP000178577">
    <property type="component" value="Unassembled WGS sequence"/>
</dbReference>
<organism evidence="1 2">
    <name type="scientific">Candidatus Curtissbacteria bacterium RIFCSPHIGHO2_01_FULL_40_12</name>
    <dbReference type="NCBI Taxonomy" id="1797710"/>
    <lineage>
        <taxon>Bacteria</taxon>
        <taxon>Candidatus Curtissiibacteriota</taxon>
    </lineage>
</organism>
<gene>
    <name evidence="1" type="ORF">A2693_00030</name>
</gene>
<comment type="caution">
    <text evidence="1">The sequence shown here is derived from an EMBL/GenBank/DDBJ whole genome shotgun (WGS) entry which is preliminary data.</text>
</comment>
<dbReference type="EMBL" id="MFAY01000020">
    <property type="protein sequence ID" value="OGD89032.1"/>
    <property type="molecule type" value="Genomic_DNA"/>
</dbReference>
<sequence length="93" mass="10863">MPEKEILAILKQKALISRANTVKGRKDLIDLVSLFVLSDFDWDKYHQIISQYQLSDYLQFTGEILTKTTKIEELDLNIHKIAKFKKQILANLQ</sequence>
<dbReference type="AlphaFoldDB" id="A0A1F5GAX7"/>
<protein>
    <submittedName>
        <fullName evidence="1">Uncharacterized protein</fullName>
    </submittedName>
</protein>
<accession>A0A1F5GAX7</accession>
<evidence type="ECO:0000313" key="1">
    <source>
        <dbReference type="EMBL" id="OGD89032.1"/>
    </source>
</evidence>
<proteinExistence type="predicted"/>
<reference evidence="1 2" key="1">
    <citation type="journal article" date="2016" name="Nat. Commun.">
        <title>Thousands of microbial genomes shed light on interconnected biogeochemical processes in an aquifer system.</title>
        <authorList>
            <person name="Anantharaman K."/>
            <person name="Brown C.T."/>
            <person name="Hug L.A."/>
            <person name="Sharon I."/>
            <person name="Castelle C.J."/>
            <person name="Probst A.J."/>
            <person name="Thomas B.C."/>
            <person name="Singh A."/>
            <person name="Wilkins M.J."/>
            <person name="Karaoz U."/>
            <person name="Brodie E.L."/>
            <person name="Williams K.H."/>
            <person name="Hubbard S.S."/>
            <person name="Banfield J.F."/>
        </authorList>
    </citation>
    <scope>NUCLEOTIDE SEQUENCE [LARGE SCALE GENOMIC DNA]</scope>
</reference>
<evidence type="ECO:0000313" key="2">
    <source>
        <dbReference type="Proteomes" id="UP000178577"/>
    </source>
</evidence>